<organism evidence="2 3">
    <name type="scientific">Kwoniella shivajii</name>
    <dbReference type="NCBI Taxonomy" id="564305"/>
    <lineage>
        <taxon>Eukaryota</taxon>
        <taxon>Fungi</taxon>
        <taxon>Dikarya</taxon>
        <taxon>Basidiomycota</taxon>
        <taxon>Agaricomycotina</taxon>
        <taxon>Tremellomycetes</taxon>
        <taxon>Tremellales</taxon>
        <taxon>Cryptococcaceae</taxon>
        <taxon>Kwoniella</taxon>
    </lineage>
</organism>
<dbReference type="Pfam" id="PF01979">
    <property type="entry name" value="Amidohydro_1"/>
    <property type="match status" value="1"/>
</dbReference>
<dbReference type="Gene3D" id="3.20.20.140">
    <property type="entry name" value="Metal-dependent hydrolases"/>
    <property type="match status" value="2"/>
</dbReference>
<evidence type="ECO:0000313" key="2">
    <source>
        <dbReference type="EMBL" id="WRT69881.1"/>
    </source>
</evidence>
<reference evidence="2 3" key="1">
    <citation type="submission" date="2024-01" db="EMBL/GenBank/DDBJ databases">
        <title>Comparative genomics of Cryptococcus and Kwoniella reveals pathogenesis evolution and contrasting modes of karyotype evolution via chromosome fusion or intercentromeric recombination.</title>
        <authorList>
            <person name="Coelho M.A."/>
            <person name="David-Palma M."/>
            <person name="Shea T."/>
            <person name="Bowers K."/>
            <person name="McGinley-Smith S."/>
            <person name="Mohammad A.W."/>
            <person name="Gnirke A."/>
            <person name="Yurkov A.M."/>
            <person name="Nowrousian M."/>
            <person name="Sun S."/>
            <person name="Cuomo C.A."/>
            <person name="Heitman J."/>
        </authorList>
    </citation>
    <scope>NUCLEOTIDE SEQUENCE [LARGE SCALE GENOMIC DNA]</scope>
    <source>
        <strain evidence="2">CBS 11374</strain>
    </source>
</reference>
<keyword evidence="3" id="KW-1185">Reference proteome</keyword>
<sequence>MDWSDHKIDTGSYQANTSPWVVEHLSKPKDGLSSRQLFGVLGLLALCLCINVAPERSESLLAGLQHCAKHEDIPNPALHRRGRAQSDRYEEGSPDVYIYNATVWTGAKNGTETLYNSSVLLSKGLVKAINPKTDKVSGVVQKVNAMGAWVTPGIVDMHSHAGQVTFPIFAATNSLVSHNNIIMPFSQAIDSFNTHDLALRLVTSGGTTTSMILPGSSSAMGGEAWAMKFRNTTANSPTSMLIEPPFEISQQGQYQRTKSWRNAKHALGENISKTWKEIGGTREDTIYYIRKAYSSAVDKRDAQDAWCRVASKVSTRQSRYLRWPFGRGSSGTAAKDLGDYPKSSLEEELLVDVLRGKVRIHVHAYESTDFDALMRISNEFRFPIASIQHAHEAWTSVETLKRFYGGPPAIAMFATSAPYKHEAYRHSLFAPIILAEQGIPVIFKSDHPPAVDSRYLLAEAALGHHFGLATNLAMMSVTSEPAKAIGLDHRVGYLLPGYDADVVIWQSHPLTLGATPAQVYVDGIPQLEAPALVSRPAIDQETPPSADYSQQIKAAKISHHGDVDLNPTWIEQSLTFSNVSSYISRRNGALHEDVFDEGRIIVENGAIVCAGDCEGHMTMREVNLMGGAISPGLTLYGTSMGLIEINEEPSTTDHDQSPLSLTPPTGSVDRAANAAVFGGKESLISLRAGITNAITPPLSSNIFKGYSMYISVPAPNRLHPGAMIEKEVAYHVSVGHAPVYPVSPTGLQISAQIQAIHTLLLSEDREGGTPLEKTFRKIAEGEITLVVFVSSADQMATLIDMKKEVEETYSSTMKMVFDSALEGHLIASEIAAAKIGVITRERGNPVTWDDYRALPGAPLSEDTNISALRKAGVIVGIGMTGSRASTSNLRYYLAYSITDATDNASKLDALALASTNIEKILGVPAPTDTWVATEYGGLLDIGQSRVVAVARGDGTVAGL</sequence>
<dbReference type="InterPro" id="IPR006680">
    <property type="entry name" value="Amidohydro-rel"/>
</dbReference>
<dbReference type="InterPro" id="IPR011059">
    <property type="entry name" value="Metal-dep_hydrolase_composite"/>
</dbReference>
<evidence type="ECO:0000313" key="3">
    <source>
        <dbReference type="Proteomes" id="UP001329825"/>
    </source>
</evidence>
<dbReference type="GeneID" id="87959002"/>
<accession>A0ABZ1D761</accession>
<protein>
    <recommendedName>
        <fullName evidence="1">Amidohydrolase-related domain-containing protein</fullName>
    </recommendedName>
</protein>
<gene>
    <name evidence="2" type="ORF">IL334_006872</name>
</gene>
<dbReference type="EMBL" id="CP141889">
    <property type="protein sequence ID" value="WRT69881.1"/>
    <property type="molecule type" value="Genomic_DNA"/>
</dbReference>
<evidence type="ECO:0000259" key="1">
    <source>
        <dbReference type="Pfam" id="PF01979"/>
    </source>
</evidence>
<dbReference type="PANTHER" id="PTHR43668">
    <property type="entry name" value="ALLANTOINASE"/>
    <property type="match status" value="1"/>
</dbReference>
<dbReference type="InterPro" id="IPR032466">
    <property type="entry name" value="Metal_Hydrolase"/>
</dbReference>
<dbReference type="InterPro" id="IPR050138">
    <property type="entry name" value="DHOase/Allantoinase_Hydrolase"/>
</dbReference>
<feature type="domain" description="Amidohydrolase-related" evidence="1">
    <location>
        <begin position="433"/>
        <end position="523"/>
    </location>
</feature>
<dbReference type="Proteomes" id="UP001329825">
    <property type="component" value="Chromosome 9"/>
</dbReference>
<proteinExistence type="predicted"/>
<dbReference type="SUPFAM" id="SSF51338">
    <property type="entry name" value="Composite domain of metallo-dependent hydrolases"/>
    <property type="match status" value="1"/>
</dbReference>
<dbReference type="RefSeq" id="XP_062794620.1">
    <property type="nucleotide sequence ID" value="XM_062938569.1"/>
</dbReference>
<dbReference type="SUPFAM" id="SSF51556">
    <property type="entry name" value="Metallo-dependent hydrolases"/>
    <property type="match status" value="1"/>
</dbReference>
<name>A0ABZ1D761_9TREE</name>
<dbReference type="PANTHER" id="PTHR43668:SF5">
    <property type="entry name" value="AMIDOHYDROLASE 3 DOMAIN-CONTAINING PROTEIN"/>
    <property type="match status" value="1"/>
</dbReference>